<dbReference type="EnsemblProtists" id="EOD32480">
    <property type="protein sequence ID" value="EOD32480"/>
    <property type="gene ID" value="EMIHUDRAFT_230822"/>
</dbReference>
<evidence type="ECO:0000313" key="1">
    <source>
        <dbReference type="EnsemblProtists" id="EOD32480"/>
    </source>
</evidence>
<dbReference type="SUPFAM" id="SSF89623">
    <property type="entry name" value="Ribose/Galactose isomerase RpiB/AlsB"/>
    <property type="match status" value="1"/>
</dbReference>
<dbReference type="PANTHER" id="PTHR30345">
    <property type="entry name" value="RIBOSE-5-PHOSPHATE ISOMERASE B"/>
    <property type="match status" value="1"/>
</dbReference>
<dbReference type="InterPro" id="IPR036569">
    <property type="entry name" value="RpiB_LacA_LacB_sf"/>
</dbReference>
<dbReference type="Pfam" id="PF02502">
    <property type="entry name" value="LacAB_rpiB"/>
    <property type="match status" value="1"/>
</dbReference>
<dbReference type="GO" id="GO:0016853">
    <property type="term" value="F:isomerase activity"/>
    <property type="evidence" value="ECO:0007669"/>
    <property type="project" value="InterPro"/>
</dbReference>
<name>A0A0D3K9P5_EMIH1</name>
<dbReference type="RefSeq" id="XP_005784909.1">
    <property type="nucleotide sequence ID" value="XM_005784852.1"/>
</dbReference>
<dbReference type="GeneID" id="17277752"/>
<evidence type="ECO:0008006" key="3">
    <source>
        <dbReference type="Google" id="ProtNLM"/>
    </source>
</evidence>
<dbReference type="eggNOG" id="ENOG502QS8W">
    <property type="taxonomic scope" value="Eukaryota"/>
</dbReference>
<accession>A0A0D3K9P5</accession>
<dbReference type="Gene3D" id="3.40.1400.10">
    <property type="entry name" value="Sugar-phosphate isomerase, RpiB/LacA/LacB"/>
    <property type="match status" value="1"/>
</dbReference>
<dbReference type="AlphaFoldDB" id="A0A0D3K9P5"/>
<evidence type="ECO:0000313" key="2">
    <source>
        <dbReference type="Proteomes" id="UP000013827"/>
    </source>
</evidence>
<dbReference type="HOGENOM" id="CLU_1573578_0_0_1"/>
<protein>
    <recommendedName>
        <fullName evidence="3">RpiB/LacA/LacB family sugar-phosphate isomerase</fullName>
    </recommendedName>
</protein>
<dbReference type="PaxDb" id="2903-EOD32480"/>
<dbReference type="STRING" id="2903.R1F0U6"/>
<reference evidence="2" key="1">
    <citation type="journal article" date="2013" name="Nature">
        <title>Pan genome of the phytoplankton Emiliania underpins its global distribution.</title>
        <authorList>
            <person name="Read B.A."/>
            <person name="Kegel J."/>
            <person name="Klute M.J."/>
            <person name="Kuo A."/>
            <person name="Lefebvre S.C."/>
            <person name="Maumus F."/>
            <person name="Mayer C."/>
            <person name="Miller J."/>
            <person name="Monier A."/>
            <person name="Salamov A."/>
            <person name="Young J."/>
            <person name="Aguilar M."/>
            <person name="Claverie J.M."/>
            <person name="Frickenhaus S."/>
            <person name="Gonzalez K."/>
            <person name="Herman E.K."/>
            <person name="Lin Y.C."/>
            <person name="Napier J."/>
            <person name="Ogata H."/>
            <person name="Sarno A.F."/>
            <person name="Shmutz J."/>
            <person name="Schroeder D."/>
            <person name="de Vargas C."/>
            <person name="Verret F."/>
            <person name="von Dassow P."/>
            <person name="Valentin K."/>
            <person name="Van de Peer Y."/>
            <person name="Wheeler G."/>
            <person name="Dacks J.B."/>
            <person name="Delwiche C.F."/>
            <person name="Dyhrman S.T."/>
            <person name="Glockner G."/>
            <person name="John U."/>
            <person name="Richards T."/>
            <person name="Worden A.Z."/>
            <person name="Zhang X."/>
            <person name="Grigoriev I.V."/>
            <person name="Allen A.E."/>
            <person name="Bidle K."/>
            <person name="Borodovsky M."/>
            <person name="Bowler C."/>
            <person name="Brownlee C."/>
            <person name="Cock J.M."/>
            <person name="Elias M."/>
            <person name="Gladyshev V.N."/>
            <person name="Groth M."/>
            <person name="Guda C."/>
            <person name="Hadaegh A."/>
            <person name="Iglesias-Rodriguez M.D."/>
            <person name="Jenkins J."/>
            <person name="Jones B.M."/>
            <person name="Lawson T."/>
            <person name="Leese F."/>
            <person name="Lindquist E."/>
            <person name="Lobanov A."/>
            <person name="Lomsadze A."/>
            <person name="Malik S.B."/>
            <person name="Marsh M.E."/>
            <person name="Mackinder L."/>
            <person name="Mock T."/>
            <person name="Mueller-Roeber B."/>
            <person name="Pagarete A."/>
            <person name="Parker M."/>
            <person name="Probert I."/>
            <person name="Quesneville H."/>
            <person name="Raines C."/>
            <person name="Rensing S.A."/>
            <person name="Riano-Pachon D.M."/>
            <person name="Richier S."/>
            <person name="Rokitta S."/>
            <person name="Shiraiwa Y."/>
            <person name="Soanes D.M."/>
            <person name="van der Giezen M."/>
            <person name="Wahlund T.M."/>
            <person name="Williams B."/>
            <person name="Wilson W."/>
            <person name="Wolfe G."/>
            <person name="Wurch L.L."/>
        </authorList>
    </citation>
    <scope>NUCLEOTIDE SEQUENCE</scope>
</reference>
<dbReference type="Proteomes" id="UP000013827">
    <property type="component" value="Unassembled WGS sequence"/>
</dbReference>
<proteinExistence type="predicted"/>
<dbReference type="PANTHER" id="PTHR30345:SF0">
    <property type="entry name" value="DNA DAMAGE-REPAIR_TOLERATION PROTEIN DRT102"/>
    <property type="match status" value="1"/>
</dbReference>
<dbReference type="GO" id="GO:0005975">
    <property type="term" value="P:carbohydrate metabolic process"/>
    <property type="evidence" value="ECO:0007669"/>
    <property type="project" value="InterPro"/>
</dbReference>
<keyword evidence="2" id="KW-1185">Reference proteome</keyword>
<sequence>MSSALAEPSGSKPPLLAAADPFGEALKDSLVAHLRQKGYTVDDSGTSAYYDAAAAVAKRVQADDRVRGLLFCGTGMGVGMIANKFSGVRAATCENVPAARCSRAINDANVLCLGGKVTSPADANDIADAWLAQEHAKAPGDYEWWSADVEAFLGSKWPAIRKVEEDSREH</sequence>
<dbReference type="NCBIfam" id="TIGR00689">
    <property type="entry name" value="rpiB_lacA_lacB"/>
    <property type="match status" value="1"/>
</dbReference>
<dbReference type="InterPro" id="IPR003500">
    <property type="entry name" value="RpiB_LacA_LacB"/>
</dbReference>
<organism evidence="1 2">
    <name type="scientific">Emiliania huxleyi (strain CCMP1516)</name>
    <dbReference type="NCBI Taxonomy" id="280463"/>
    <lineage>
        <taxon>Eukaryota</taxon>
        <taxon>Haptista</taxon>
        <taxon>Haptophyta</taxon>
        <taxon>Prymnesiophyceae</taxon>
        <taxon>Isochrysidales</taxon>
        <taxon>Noelaerhabdaceae</taxon>
        <taxon>Emiliania</taxon>
    </lineage>
</organism>
<dbReference type="KEGG" id="ehx:EMIHUDRAFT_230822"/>
<reference evidence="1" key="2">
    <citation type="submission" date="2024-10" db="UniProtKB">
        <authorList>
            <consortium name="EnsemblProtists"/>
        </authorList>
    </citation>
    <scope>IDENTIFICATION</scope>
</reference>